<protein>
    <submittedName>
        <fullName evidence="8">GlsB/YeaQ/YmgE family stress response membrane protein</fullName>
    </submittedName>
</protein>
<evidence type="ECO:0000256" key="2">
    <source>
        <dbReference type="ARBA" id="ARBA00011006"/>
    </source>
</evidence>
<name>A0A2A2A7T7_9BURK</name>
<comment type="caution">
    <text evidence="8">The sequence shown here is derived from an EMBL/GenBank/DDBJ whole genome shotgun (WGS) entry which is preliminary data.</text>
</comment>
<comment type="subcellular location">
    <subcellularLocation>
        <location evidence="1">Cell membrane</location>
        <topology evidence="1">Multi-pass membrane protein</topology>
    </subcellularLocation>
</comment>
<keyword evidence="5 7" id="KW-1133">Transmembrane helix</keyword>
<organism evidence="8 9">
    <name type="scientific">Vandammella animalimorsus</name>
    <dbReference type="NCBI Taxonomy" id="2029117"/>
    <lineage>
        <taxon>Bacteria</taxon>
        <taxon>Pseudomonadati</taxon>
        <taxon>Pseudomonadota</taxon>
        <taxon>Betaproteobacteria</taxon>
        <taxon>Burkholderiales</taxon>
        <taxon>Comamonadaceae</taxon>
        <taxon>Vandammella</taxon>
    </lineage>
</organism>
<evidence type="ECO:0000256" key="4">
    <source>
        <dbReference type="ARBA" id="ARBA00022692"/>
    </source>
</evidence>
<sequence>MTAIIGTLFIGLIVGLIARALKPGRDPMGWIMTALLGIAGSFLARFLGAQVGFYRADEPAGFIASVIGAIILLVIWGVVAKK</sequence>
<dbReference type="PANTHER" id="PTHR33884">
    <property type="entry name" value="UPF0410 PROTEIN YMGE"/>
    <property type="match status" value="1"/>
</dbReference>
<dbReference type="PANTHER" id="PTHR33884:SF7">
    <property type="entry name" value="BSL8023 PROTEIN"/>
    <property type="match status" value="1"/>
</dbReference>
<accession>A0A2A2A7T7</accession>
<dbReference type="GO" id="GO:0005886">
    <property type="term" value="C:plasma membrane"/>
    <property type="evidence" value="ECO:0007669"/>
    <property type="project" value="UniProtKB-SubCell"/>
</dbReference>
<dbReference type="AlphaFoldDB" id="A0A2A2A7T7"/>
<proteinExistence type="inferred from homology"/>
<keyword evidence="6 7" id="KW-0472">Membrane</keyword>
<keyword evidence="3" id="KW-1003">Cell membrane</keyword>
<feature type="transmembrane region" description="Helical" evidence="7">
    <location>
        <begin position="30"/>
        <end position="48"/>
    </location>
</feature>
<dbReference type="Pfam" id="PF04226">
    <property type="entry name" value="Transgly_assoc"/>
    <property type="match status" value="1"/>
</dbReference>
<evidence type="ECO:0000256" key="6">
    <source>
        <dbReference type="ARBA" id="ARBA00023136"/>
    </source>
</evidence>
<dbReference type="RefSeq" id="WP_095550504.1">
    <property type="nucleotide sequence ID" value="NZ_CP154474.1"/>
</dbReference>
<evidence type="ECO:0000256" key="1">
    <source>
        <dbReference type="ARBA" id="ARBA00004651"/>
    </source>
</evidence>
<dbReference type="InterPro" id="IPR007341">
    <property type="entry name" value="Transgly_assoc"/>
</dbReference>
<evidence type="ECO:0000313" key="8">
    <source>
        <dbReference type="EMBL" id="PAT33886.1"/>
    </source>
</evidence>
<reference evidence="8 9" key="1">
    <citation type="submission" date="2017-08" db="EMBL/GenBank/DDBJ databases">
        <title>WGS of Clinical strains of the CDC Group NO-1 linked to zoonotic infections in humans.</title>
        <authorList>
            <person name="Bernier A.-M."/>
            <person name="Bernard K."/>
        </authorList>
    </citation>
    <scope>NUCLEOTIDE SEQUENCE [LARGE SCALE GENOMIC DNA]</scope>
    <source>
        <strain evidence="8 9">NML03-0146</strain>
    </source>
</reference>
<feature type="transmembrane region" description="Helical" evidence="7">
    <location>
        <begin position="60"/>
        <end position="79"/>
    </location>
</feature>
<comment type="similarity">
    <text evidence="2">Belongs to the UPF0410 family.</text>
</comment>
<evidence type="ECO:0000256" key="3">
    <source>
        <dbReference type="ARBA" id="ARBA00022475"/>
    </source>
</evidence>
<evidence type="ECO:0000256" key="5">
    <source>
        <dbReference type="ARBA" id="ARBA00022989"/>
    </source>
</evidence>
<dbReference type="Proteomes" id="UP000217999">
    <property type="component" value="Unassembled WGS sequence"/>
</dbReference>
<dbReference type="EMBL" id="NSJF01000006">
    <property type="protein sequence ID" value="PAT33886.1"/>
    <property type="molecule type" value="Genomic_DNA"/>
</dbReference>
<keyword evidence="4 7" id="KW-0812">Transmembrane</keyword>
<gene>
    <name evidence="8" type="ORF">CK620_11885</name>
</gene>
<evidence type="ECO:0000313" key="9">
    <source>
        <dbReference type="Proteomes" id="UP000217999"/>
    </source>
</evidence>
<evidence type="ECO:0000256" key="7">
    <source>
        <dbReference type="SAM" id="Phobius"/>
    </source>
</evidence>